<sequence>MKDKHTYHDSEASGLLPDALRVNPYTVPAGYFEEMQRYILQRCNVIKASEDAFDVPPGYFEQLEQRILANVKEQKLKSAVSEAGFIAPEGYFNKLEEQSFNLYKLQEKTDSPGFTVPGNYFDALRERTLRRALAVPATSRKLAPVRWVAYAAAACIALAVGITGLLRLPGQDQAITREPLALVSDQDIINYLELYGTTSDITYISEHLEDFGERNIGEGLNEEDIEAYLNNTL</sequence>
<protein>
    <submittedName>
        <fullName evidence="2">Uncharacterized protein</fullName>
    </submittedName>
</protein>
<keyword evidence="3" id="KW-1185">Reference proteome</keyword>
<organism evidence="2 3">
    <name type="scientific">Parapedobacter composti</name>
    <dbReference type="NCBI Taxonomy" id="623281"/>
    <lineage>
        <taxon>Bacteria</taxon>
        <taxon>Pseudomonadati</taxon>
        <taxon>Bacteroidota</taxon>
        <taxon>Sphingobacteriia</taxon>
        <taxon>Sphingobacteriales</taxon>
        <taxon>Sphingobacteriaceae</taxon>
        <taxon>Parapedobacter</taxon>
    </lineage>
</organism>
<evidence type="ECO:0000313" key="2">
    <source>
        <dbReference type="EMBL" id="SFB84650.1"/>
    </source>
</evidence>
<reference evidence="2 3" key="1">
    <citation type="submission" date="2016-10" db="EMBL/GenBank/DDBJ databases">
        <authorList>
            <person name="de Groot N.N."/>
        </authorList>
    </citation>
    <scope>NUCLEOTIDE SEQUENCE [LARGE SCALE GENOMIC DNA]</scope>
    <source>
        <strain evidence="2 3">DSM 22900</strain>
    </source>
</reference>
<dbReference type="OrthoDB" id="677448at2"/>
<name>A0A1I1EI27_9SPHI</name>
<gene>
    <name evidence="2" type="ORF">SAMN05421747_101486</name>
</gene>
<keyword evidence="1" id="KW-0472">Membrane</keyword>
<dbReference type="Proteomes" id="UP000199577">
    <property type="component" value="Unassembled WGS sequence"/>
</dbReference>
<keyword evidence="1" id="KW-1133">Transmembrane helix</keyword>
<accession>A0A1I1EI27</accession>
<dbReference type="EMBL" id="FOLL01000001">
    <property type="protein sequence ID" value="SFB84650.1"/>
    <property type="molecule type" value="Genomic_DNA"/>
</dbReference>
<dbReference type="RefSeq" id="WP_139215785.1">
    <property type="nucleotide sequence ID" value="NZ_FOLL01000001.1"/>
</dbReference>
<dbReference type="AlphaFoldDB" id="A0A1I1EI27"/>
<feature type="transmembrane region" description="Helical" evidence="1">
    <location>
        <begin position="147"/>
        <end position="168"/>
    </location>
</feature>
<proteinExistence type="predicted"/>
<evidence type="ECO:0000256" key="1">
    <source>
        <dbReference type="SAM" id="Phobius"/>
    </source>
</evidence>
<dbReference type="STRING" id="623281.SAMN05421747_101486"/>
<keyword evidence="1" id="KW-0812">Transmembrane</keyword>
<evidence type="ECO:0000313" key="3">
    <source>
        <dbReference type="Proteomes" id="UP000199577"/>
    </source>
</evidence>